<dbReference type="AlphaFoldDB" id="A0A1B0TI83"/>
<reference evidence="1" key="1">
    <citation type="journal article" date="2016" name="Bot. Marina">
        <title>Genomic and phylogenetic analysis of Ceramium cimbricum (Ceramiales, Rhodophyta) from the Atlantic and Pacific Oceans supports the naming of a new invasive Pacific entity Ceramium sungminbooi sp. nov.</title>
        <authorList>
            <person name="Hughey J.R."/>
            <person name="Boo G.H."/>
        </authorList>
    </citation>
    <scope>NUCLEOTIDE SEQUENCE</scope>
</reference>
<dbReference type="EMBL" id="KR025491">
    <property type="protein sequence ID" value="AKU47432.1"/>
    <property type="molecule type" value="Genomic_DNA"/>
</dbReference>
<gene>
    <name evidence="1" type="primary">orf68</name>
</gene>
<name>A0A1B0TI83_9FLOR</name>
<organism evidence="1">
    <name type="scientific">Campylaephora sungminbooi</name>
    <dbReference type="NCBI Taxonomy" id="1896769"/>
    <lineage>
        <taxon>Eukaryota</taxon>
        <taxon>Rhodophyta</taxon>
        <taxon>Florideophyceae</taxon>
        <taxon>Rhodymeniophycidae</taxon>
        <taxon>Ceramiales</taxon>
        <taxon>Ceramiaceae</taxon>
        <taxon>Campylaephora</taxon>
    </lineage>
</organism>
<geneLocation type="plastid" evidence="1"/>
<keyword evidence="1" id="KW-0934">Plastid</keyword>
<evidence type="ECO:0008006" key="2">
    <source>
        <dbReference type="Google" id="ProtNLM"/>
    </source>
</evidence>
<dbReference type="EMBL" id="KR814486">
    <property type="protein sequence ID" value="ALN11879.1"/>
    <property type="molecule type" value="Genomic_DNA"/>
</dbReference>
<sequence>MKQVINSKKMYHKLNPKILYYMYTYGEVVGYKNIYKEDKVIIIQFYDLTRIWILNSELKYFIKNIEK</sequence>
<evidence type="ECO:0000313" key="1">
    <source>
        <dbReference type="EMBL" id="ALN11879.1"/>
    </source>
</evidence>
<accession>A0A1B0TI83</accession>
<protein>
    <recommendedName>
        <fullName evidence="2">Cytochrome b6-f complex subunit PetP</fullName>
    </recommendedName>
</protein>
<dbReference type="GeneID" id="29078089"/>
<dbReference type="RefSeq" id="YP_009300513.1">
    <property type="nucleotide sequence ID" value="NC_031211.1"/>
</dbReference>
<proteinExistence type="predicted"/>